<dbReference type="RefSeq" id="WP_239170063.1">
    <property type="nucleotide sequence ID" value="NZ_BONA01000042.1"/>
</dbReference>
<name>A0A316FFP9_9ACTN</name>
<evidence type="ECO:0008006" key="4">
    <source>
        <dbReference type="Google" id="ProtNLM"/>
    </source>
</evidence>
<keyword evidence="3" id="KW-1185">Reference proteome</keyword>
<protein>
    <recommendedName>
        <fullName evidence="4">AlpA family transcriptional regulator</fullName>
    </recommendedName>
</protein>
<accession>A0A316FFP9</accession>
<organism evidence="2 3">
    <name type="scientific">Actinoplanes xinjiangensis</name>
    <dbReference type="NCBI Taxonomy" id="512350"/>
    <lineage>
        <taxon>Bacteria</taxon>
        <taxon>Bacillati</taxon>
        <taxon>Actinomycetota</taxon>
        <taxon>Actinomycetes</taxon>
        <taxon>Micromonosporales</taxon>
        <taxon>Micromonosporaceae</taxon>
        <taxon>Actinoplanes</taxon>
    </lineage>
</organism>
<feature type="region of interest" description="Disordered" evidence="1">
    <location>
        <begin position="60"/>
        <end position="86"/>
    </location>
</feature>
<dbReference type="EMBL" id="QGGR01000007">
    <property type="protein sequence ID" value="PWK47738.1"/>
    <property type="molecule type" value="Genomic_DNA"/>
</dbReference>
<gene>
    <name evidence="2" type="ORF">BC793_107348</name>
</gene>
<evidence type="ECO:0000313" key="2">
    <source>
        <dbReference type="EMBL" id="PWK47738.1"/>
    </source>
</evidence>
<reference evidence="2 3" key="1">
    <citation type="submission" date="2018-05" db="EMBL/GenBank/DDBJ databases">
        <title>Genomic Encyclopedia of Archaeal and Bacterial Type Strains, Phase II (KMG-II): from individual species to whole genera.</title>
        <authorList>
            <person name="Goeker M."/>
        </authorList>
    </citation>
    <scope>NUCLEOTIDE SEQUENCE [LARGE SCALE GENOMIC DNA]</scope>
    <source>
        <strain evidence="2 3">DSM 45184</strain>
    </source>
</reference>
<comment type="caution">
    <text evidence="2">The sequence shown here is derived from an EMBL/GenBank/DDBJ whole genome shotgun (WGS) entry which is preliminary data.</text>
</comment>
<evidence type="ECO:0000256" key="1">
    <source>
        <dbReference type="SAM" id="MobiDB-lite"/>
    </source>
</evidence>
<proteinExistence type="predicted"/>
<evidence type="ECO:0000313" key="3">
    <source>
        <dbReference type="Proteomes" id="UP000245697"/>
    </source>
</evidence>
<dbReference type="Proteomes" id="UP000245697">
    <property type="component" value="Unassembled WGS sequence"/>
</dbReference>
<sequence length="86" mass="9273">MARPPLYLVGHHEIGILLGDLSRQRTYQITIRPDFPAPVAELSQGKVWLGDQVEAWIAANRAGPPPRGRVTPGSPPAADRPGSPDD</sequence>
<dbReference type="AlphaFoldDB" id="A0A316FFP9"/>